<dbReference type="AlphaFoldDB" id="A0AAN9D0R8"/>
<reference evidence="1 2" key="1">
    <citation type="submission" date="2024-02" db="EMBL/GenBank/DDBJ databases">
        <title>Chromosome-level genome assembly of the Eurasian Minnow (Phoxinus phoxinus).</title>
        <authorList>
            <person name="Oriowo T.O."/>
            <person name="Martin S."/>
            <person name="Stange M."/>
            <person name="Chrysostomakis Y."/>
            <person name="Brown T."/>
            <person name="Winkler S."/>
            <person name="Kukowka S."/>
            <person name="Myers E.W."/>
            <person name="Bohne A."/>
        </authorList>
    </citation>
    <scope>NUCLEOTIDE SEQUENCE [LARGE SCALE GENOMIC DNA]</scope>
    <source>
        <strain evidence="1">ZFMK-TIS-60720</strain>
        <tissue evidence="1">Whole Organism</tissue>
    </source>
</reference>
<organism evidence="1 2">
    <name type="scientific">Phoxinus phoxinus</name>
    <name type="common">Eurasian minnow</name>
    <dbReference type="NCBI Taxonomy" id="58324"/>
    <lineage>
        <taxon>Eukaryota</taxon>
        <taxon>Metazoa</taxon>
        <taxon>Chordata</taxon>
        <taxon>Craniata</taxon>
        <taxon>Vertebrata</taxon>
        <taxon>Euteleostomi</taxon>
        <taxon>Actinopterygii</taxon>
        <taxon>Neopterygii</taxon>
        <taxon>Teleostei</taxon>
        <taxon>Ostariophysi</taxon>
        <taxon>Cypriniformes</taxon>
        <taxon>Leuciscidae</taxon>
        <taxon>Phoxininae</taxon>
        <taxon>Phoxinus</taxon>
    </lineage>
</organism>
<proteinExistence type="predicted"/>
<dbReference type="Proteomes" id="UP001364617">
    <property type="component" value="Unassembled WGS sequence"/>
</dbReference>
<sequence length="77" mass="8428">MCLVQSFRLVSNCSASSGAWCCALESGSFSDLSRFCWALLRWHVPDLLPVCQTAQHCCHPRTGSSPANASTHNPYPE</sequence>
<dbReference type="EMBL" id="JAYKXH010000012">
    <property type="protein sequence ID" value="KAK7151224.1"/>
    <property type="molecule type" value="Genomic_DNA"/>
</dbReference>
<comment type="caution">
    <text evidence="1">The sequence shown here is derived from an EMBL/GenBank/DDBJ whole genome shotgun (WGS) entry which is preliminary data.</text>
</comment>
<evidence type="ECO:0000313" key="2">
    <source>
        <dbReference type="Proteomes" id="UP001364617"/>
    </source>
</evidence>
<keyword evidence="2" id="KW-1185">Reference proteome</keyword>
<accession>A0AAN9D0R8</accession>
<name>A0AAN9D0R8_9TELE</name>
<evidence type="ECO:0000313" key="1">
    <source>
        <dbReference type="EMBL" id="KAK7151224.1"/>
    </source>
</evidence>
<protein>
    <submittedName>
        <fullName evidence="1">Uncharacterized protein</fullName>
    </submittedName>
</protein>
<gene>
    <name evidence="1" type="ORF">R3I93_012231</name>
</gene>